<dbReference type="EMBL" id="CP036287">
    <property type="protein sequence ID" value="QDU65781.1"/>
    <property type="molecule type" value="Genomic_DNA"/>
</dbReference>
<dbReference type="KEGG" id="pbap:Pla133_08470"/>
<protein>
    <submittedName>
        <fullName evidence="1">Uncharacterized protein</fullName>
    </submittedName>
</protein>
<sequence length="78" mass="8541">MKKIDTAPIAEGTRCPNHGHTMVPLHAIEDGARRVVGLTCPEPYCDHVRMLTRDEATRFESQRRLSGAALLRSTAIGG</sequence>
<organism evidence="1 2">
    <name type="scientific">Engelhardtia mirabilis</name>
    <dbReference type="NCBI Taxonomy" id="2528011"/>
    <lineage>
        <taxon>Bacteria</taxon>
        <taxon>Pseudomonadati</taxon>
        <taxon>Planctomycetota</taxon>
        <taxon>Planctomycetia</taxon>
        <taxon>Planctomycetia incertae sedis</taxon>
        <taxon>Engelhardtia</taxon>
    </lineage>
</organism>
<name>A0A518BFM8_9BACT</name>
<evidence type="ECO:0000313" key="2">
    <source>
        <dbReference type="Proteomes" id="UP000316921"/>
    </source>
</evidence>
<accession>A0A518BFM8</accession>
<evidence type="ECO:0000313" key="1">
    <source>
        <dbReference type="EMBL" id="QDU65781.1"/>
    </source>
</evidence>
<dbReference type="Proteomes" id="UP000316921">
    <property type="component" value="Chromosome"/>
</dbReference>
<keyword evidence="2" id="KW-1185">Reference proteome</keyword>
<proteinExistence type="predicted"/>
<reference evidence="1 2" key="1">
    <citation type="submission" date="2019-02" db="EMBL/GenBank/DDBJ databases">
        <title>Deep-cultivation of Planctomycetes and their phenomic and genomic characterization uncovers novel biology.</title>
        <authorList>
            <person name="Wiegand S."/>
            <person name="Jogler M."/>
            <person name="Boedeker C."/>
            <person name="Pinto D."/>
            <person name="Vollmers J."/>
            <person name="Rivas-Marin E."/>
            <person name="Kohn T."/>
            <person name="Peeters S.H."/>
            <person name="Heuer A."/>
            <person name="Rast P."/>
            <person name="Oberbeckmann S."/>
            <person name="Bunk B."/>
            <person name="Jeske O."/>
            <person name="Meyerdierks A."/>
            <person name="Storesund J.E."/>
            <person name="Kallscheuer N."/>
            <person name="Luecker S."/>
            <person name="Lage O.M."/>
            <person name="Pohl T."/>
            <person name="Merkel B.J."/>
            <person name="Hornburger P."/>
            <person name="Mueller R.-W."/>
            <person name="Bruemmer F."/>
            <person name="Labrenz M."/>
            <person name="Spormann A.M."/>
            <person name="Op den Camp H."/>
            <person name="Overmann J."/>
            <person name="Amann R."/>
            <person name="Jetten M.S.M."/>
            <person name="Mascher T."/>
            <person name="Medema M.H."/>
            <person name="Devos D.P."/>
            <person name="Kaster A.-K."/>
            <person name="Ovreas L."/>
            <person name="Rohde M."/>
            <person name="Galperin M.Y."/>
            <person name="Jogler C."/>
        </authorList>
    </citation>
    <scope>NUCLEOTIDE SEQUENCE [LARGE SCALE GENOMIC DNA]</scope>
    <source>
        <strain evidence="1 2">Pla133</strain>
    </source>
</reference>
<dbReference type="AlphaFoldDB" id="A0A518BFM8"/>
<dbReference type="RefSeq" id="WP_145062714.1">
    <property type="nucleotide sequence ID" value="NZ_CP036287.1"/>
</dbReference>
<gene>
    <name evidence="1" type="ORF">Pla133_08470</name>
</gene>